<keyword evidence="4" id="KW-1185">Reference proteome</keyword>
<comment type="caution">
    <text evidence="1">The sequence shown here is derived from an EMBL/GenBank/DDBJ whole genome shotgun (WGS) entry which is preliminary data.</text>
</comment>
<dbReference type="EMBL" id="BKCM01000013">
    <property type="protein sequence ID" value="GER01829.1"/>
    <property type="molecule type" value="Genomic_DNA"/>
</dbReference>
<dbReference type="InterPro" id="IPR007420">
    <property type="entry name" value="DUF465"/>
</dbReference>
<dbReference type="RefSeq" id="WP_150000887.1">
    <property type="nucleotide sequence ID" value="NZ_BKCL01000007.1"/>
</dbReference>
<reference evidence="3 4" key="1">
    <citation type="submission" date="2019-09" db="EMBL/GenBank/DDBJ databases">
        <title>NBRP : Genome information of microbial organism related human and environment.</title>
        <authorList>
            <person name="Hattori M."/>
            <person name="Oshima K."/>
            <person name="Inaba H."/>
            <person name="Suda W."/>
            <person name="Sakamoto M."/>
            <person name="Iino T."/>
            <person name="Kitahara M."/>
            <person name="Oshida Y."/>
            <person name="Iida T."/>
            <person name="Kudo T."/>
            <person name="Itoh T."/>
            <person name="Ohkuma M."/>
        </authorList>
    </citation>
    <scope>NUCLEOTIDE SEQUENCE [LARGE SCALE GENOMIC DNA]</scope>
    <source>
        <strain evidence="1 3">Hi-2</strain>
        <strain evidence="2 4">Mie-1</strain>
    </source>
</reference>
<protein>
    <recommendedName>
        <fullName evidence="5">DUF465 domain-containing protein</fullName>
    </recommendedName>
</protein>
<dbReference type="InterPro" id="IPR038444">
    <property type="entry name" value="DUF465_sf"/>
</dbReference>
<name>A0A5A7MRP3_9PROT</name>
<gene>
    <name evidence="1" type="ORF">JCM17844_22670</name>
    <name evidence="2" type="ORF">JCM17845_24520</name>
</gene>
<evidence type="ECO:0008006" key="5">
    <source>
        <dbReference type="Google" id="ProtNLM"/>
    </source>
</evidence>
<evidence type="ECO:0000313" key="1">
    <source>
        <dbReference type="EMBL" id="GEQ98630.1"/>
    </source>
</evidence>
<dbReference type="Proteomes" id="UP000322084">
    <property type="component" value="Unassembled WGS sequence"/>
</dbReference>
<proteinExistence type="predicted"/>
<dbReference type="Pfam" id="PF04325">
    <property type="entry name" value="DUF465"/>
    <property type="match status" value="1"/>
</dbReference>
<organism evidence="1 3">
    <name type="scientific">Iodidimonas gelatinilytica</name>
    <dbReference type="NCBI Taxonomy" id="1236966"/>
    <lineage>
        <taxon>Bacteria</taxon>
        <taxon>Pseudomonadati</taxon>
        <taxon>Pseudomonadota</taxon>
        <taxon>Alphaproteobacteria</taxon>
        <taxon>Iodidimonadales</taxon>
        <taxon>Iodidimonadaceae</taxon>
        <taxon>Iodidimonas</taxon>
    </lineage>
</organism>
<accession>A0A5A7N428</accession>
<dbReference type="EMBL" id="BKCL01000007">
    <property type="protein sequence ID" value="GEQ98630.1"/>
    <property type="molecule type" value="Genomic_DNA"/>
</dbReference>
<evidence type="ECO:0000313" key="2">
    <source>
        <dbReference type="EMBL" id="GER01829.1"/>
    </source>
</evidence>
<evidence type="ECO:0000313" key="3">
    <source>
        <dbReference type="Proteomes" id="UP000322084"/>
    </source>
</evidence>
<sequence>MTQQAHAQALADKHATLERIITQEASRPAPDTLRLAKLKREKLLLKEKLSGYEHH</sequence>
<accession>A0A5A7MRP3</accession>
<evidence type="ECO:0000313" key="4">
    <source>
        <dbReference type="Proteomes" id="UP000325187"/>
    </source>
</evidence>
<dbReference type="AlphaFoldDB" id="A0A5A7MRP3"/>
<dbReference type="Proteomes" id="UP000325187">
    <property type="component" value="Unassembled WGS sequence"/>
</dbReference>
<dbReference type="Gene3D" id="6.10.280.50">
    <property type="match status" value="1"/>
</dbReference>